<proteinExistence type="predicted"/>
<dbReference type="Proteomes" id="UP000197638">
    <property type="component" value="Chromosome"/>
</dbReference>
<name>A0A241PZN5_FUSNP</name>
<accession>A0A241PZN5</accession>
<evidence type="ECO:0000259" key="4">
    <source>
        <dbReference type="Pfam" id="PF24879"/>
    </source>
</evidence>
<protein>
    <recommendedName>
        <fullName evidence="7">DUF4132 domain-containing protein</fullName>
    </recommendedName>
</protein>
<dbReference type="InterPro" id="IPR043782">
    <property type="entry name" value="DUF5724"/>
</dbReference>
<dbReference type="InterPro" id="IPR056639">
    <property type="entry name" value="DUF7737"/>
</dbReference>
<evidence type="ECO:0008006" key="7">
    <source>
        <dbReference type="Google" id="ProtNLM"/>
    </source>
</evidence>
<feature type="domain" description="DUF4132" evidence="2">
    <location>
        <begin position="1315"/>
        <end position="1493"/>
    </location>
</feature>
<dbReference type="EMBL" id="CP022123">
    <property type="protein sequence ID" value="ASG28033.1"/>
    <property type="molecule type" value="Genomic_DNA"/>
</dbReference>
<dbReference type="RefSeq" id="WP_088764838.1">
    <property type="nucleotide sequence ID" value="NZ_CP022123.1"/>
</dbReference>
<reference evidence="5 6" key="1">
    <citation type="submission" date="2017-06" db="EMBL/GenBank/DDBJ databases">
        <title>Genome sequencing of Fusobacterium nucleatum subsp. polymorphum KCOM 1275 (=ChDC F310).</title>
        <authorList>
            <person name="Kook J.-K."/>
            <person name="Park S.-N."/>
            <person name="Lim Y.K."/>
            <person name="Roh H."/>
        </authorList>
    </citation>
    <scope>NUCLEOTIDE SEQUENCE [LARGE SCALE GENOMIC DNA]</scope>
    <source>
        <strain evidence="5 6">KCOM 1275</strain>
    </source>
</reference>
<feature type="domain" description="DUF7737" evidence="4">
    <location>
        <begin position="1583"/>
        <end position="1684"/>
    </location>
</feature>
<keyword evidence="1" id="KW-0175">Coiled coil</keyword>
<sequence>MLNFYGNKFTSKVNSFISKIKTEVKTLDRDNQRFIEDIFTKRNYHGYGEILQESLINKFSRRENVKFEDIFPENIYPALEILIGEANLKNFIKIGEKITKTPYTMGYTRRMVRSTNYRNYIDKLFSVLKTFVHYNFFDISTKKLLLGNCDFEGLEGWDLKNLISSLENKYVIADEIDNGNQEVIDFINEALTSGSSKNIGYGTLAAIFVFENKSLVEMAGKLLLAAQRQEGLRQQICETIDEGSQENFEYMFKIIYDNDLIRFSSVKRALGVWTGLLGQNYNTPETVGKKELEIINKLIENPKYADKLLKSDDNVEVYLAIWYKASKDIKFALEAVQELLKVTKIHTKLLVAYNLDIFQDIKYQRTIAKDIIKDYSKKDDNDFLKIVACYWEHLSYNSYSNSSIKTNRGLFDTTDEAREFFEILKKVFILIDGKDKGFDPIIFPWVSRYIYKHNIASLLFTIATSYPELNLKNEVFTYFKAIEPYSRGAYLKSLFNKPENEDEELLVVKMLADASVTNEANKIIRANNLASKYTKEIEDALRLKTADVRKNAIGLISSLESSKLLETTENLVKDKNGNKRLAGLDILTKVKDKPDFAKEKIEKIVASIKEPTNPEKILIDGLVGKVETTESSDLYDKTYKFELPYEVKEVKKLSKNVKKNKDGVYILEKSIDAKDIFTKTEDELFELVKKFNALIVNNGTHEYTNAYTGEKTLLRNDFLPIVKRANYYYSVDEHLDEYPLADTWREFYKNEIKDFSTLYQLYLLTQSHLRIENFNNVINKILHTTPGIILKKIIHHFKTFSNNEIMEKIVYLLYKEYKEENKEYLFETSKAFFIELLKENPANLVHKRNKNENYNSIFDLEYSIPTVVFRTLSEYYDEKTFTENLILKLNFENKIAIYKLRENFYSLLEIANAVELGLVEKDLLIKSIFSENIDNMGTNFRNLYNFLGIKNPHHYYYYDYEKVEKTKYSWNYDNAVKVLKKYGLEVVNYVVDNELKRGDSKTKYSKLINSINRIEGVDYLIKILQALGKEKLVRSAYWYGDNTSKKEVLSYLLKVCFPSEKDDLKTFKEKIKKTNISEERLVEVAMYSSQWIELIDKFLKWKGFTSGCYYFQAHMSDVSKDKEGIIAKYSPISIEDFQAGAFDIDWFKDAYKQLGKEHFDILYESAKYITDGAKHSRARKFADAVLGNMKVKDVEKEISAKRNKDLVASYSLIPLAKNKIKDALNRYKFLQNFLKESKQFGAQRRASEAKAFEVSLENLSRNMGYSDVTRLTWAMESEMMAEMKKYFEPKKIQDYSVYIEIDELGQSSIKYEKDGKALKSLPTKIKTEKYIEEIKEVHKNLKEQYSRSRKMLEQSMEDGVEFYAYEIKTLSTNPVVAPLIKDLVFKVDNILGYYEDNKLIGFDKKSKKATLIDDIDKDILLTIAHPFDLFNSKQWPLYQQDILGREVKQAFKQVFRELYIKTKDELKMDKSRRYAGHQIQPSKTVALLKTRRWVVDDYEGLQKVYYKENIIAKMYAMTDWYSPAEVEAPTIEDIVFYDRKTFEPLTIKDIPDLVFSEVMRDIDLVVSVAHVGDVDPEASQSTIEMRRAIVEFNVKLFKLKNVAFTESHALIKGTRAEYSIHLGSGVIHQKAGATIEVLAVHSQHRGRIFLPFIDEDPKTAEIMSKVLLFAQDEKIKDIFILEQII</sequence>
<dbReference type="Pfam" id="PF24879">
    <property type="entry name" value="DUF7737"/>
    <property type="match status" value="1"/>
</dbReference>
<gene>
    <name evidence="5" type="ORF">CBG61_03140</name>
</gene>
<evidence type="ECO:0000256" key="1">
    <source>
        <dbReference type="SAM" id="Coils"/>
    </source>
</evidence>
<dbReference type="Pfam" id="PF13569">
    <property type="entry name" value="DUF4132"/>
    <property type="match status" value="1"/>
</dbReference>
<feature type="coiled-coil region" evidence="1">
    <location>
        <begin position="1331"/>
        <end position="1358"/>
    </location>
</feature>
<feature type="domain" description="DUF5724" evidence="3">
    <location>
        <begin position="42"/>
        <end position="1275"/>
    </location>
</feature>
<organism evidence="5 6">
    <name type="scientific">Fusobacterium nucleatum subsp. polymorphum</name>
    <name type="common">Fusobacterium polymorphum</name>
    <dbReference type="NCBI Taxonomy" id="76857"/>
    <lineage>
        <taxon>Bacteria</taxon>
        <taxon>Fusobacteriati</taxon>
        <taxon>Fusobacteriota</taxon>
        <taxon>Fusobacteriia</taxon>
        <taxon>Fusobacteriales</taxon>
        <taxon>Fusobacteriaceae</taxon>
        <taxon>Fusobacterium</taxon>
    </lineage>
</organism>
<dbReference type="Pfam" id="PF18991">
    <property type="entry name" value="DUF5724"/>
    <property type="match status" value="1"/>
</dbReference>
<evidence type="ECO:0000259" key="2">
    <source>
        <dbReference type="Pfam" id="PF13569"/>
    </source>
</evidence>
<evidence type="ECO:0000313" key="5">
    <source>
        <dbReference type="EMBL" id="ASG28033.1"/>
    </source>
</evidence>
<evidence type="ECO:0000259" key="3">
    <source>
        <dbReference type="Pfam" id="PF18991"/>
    </source>
</evidence>
<dbReference type="InterPro" id="IPR025406">
    <property type="entry name" value="DUF4132"/>
</dbReference>
<evidence type="ECO:0000313" key="6">
    <source>
        <dbReference type="Proteomes" id="UP000197638"/>
    </source>
</evidence>